<dbReference type="Proteomes" id="UP001183127">
    <property type="component" value="Chromosome"/>
</dbReference>
<dbReference type="Gene3D" id="3.40.50.1820">
    <property type="entry name" value="alpha/beta hydrolase"/>
    <property type="match status" value="1"/>
</dbReference>
<keyword evidence="2" id="KW-1185">Reference proteome</keyword>
<protein>
    <recommendedName>
        <fullName evidence="3">Alpha/beta hydrolase</fullName>
    </recommendedName>
</protein>
<dbReference type="RefSeq" id="WP_044487644.1">
    <property type="nucleotide sequence ID" value="NZ_CP132921.1"/>
</dbReference>
<gene>
    <name evidence="1" type="ORF">RAH46_24740</name>
</gene>
<reference evidence="1 2" key="1">
    <citation type="submission" date="2023-08" db="EMBL/GenBank/DDBJ databases">
        <title>Complete Genome Sequence of Pseudomonas entomophila TVIN A01.</title>
        <authorList>
            <person name="Shelke T."/>
            <person name="Mahar N.S."/>
            <person name="Gupta I."/>
            <person name="Gupta V."/>
        </authorList>
    </citation>
    <scope>NUCLEOTIDE SEQUENCE [LARGE SCALE GENOMIC DNA]</scope>
    <source>
        <strain evidence="1 2">TVIN-A01</strain>
    </source>
</reference>
<proteinExistence type="predicted"/>
<evidence type="ECO:0000313" key="2">
    <source>
        <dbReference type="Proteomes" id="UP001183127"/>
    </source>
</evidence>
<evidence type="ECO:0000313" key="1">
    <source>
        <dbReference type="EMBL" id="WMW05493.1"/>
    </source>
</evidence>
<sequence>MSNETRPGWRWLLALLIWLALPAWADDAPQRVKLGQGEPYDFTVYANAALDSRLSVERAVIVLHGVRRDAGDYYRGGLSLLGNAGLGQRDTLLMAPNFLTASDPQATDLQPLWPKDKWMHGTASSGGREGIAAFTVLDDLLIYLADRERFPRLKEVVLFGHSAGGQLLQRYTLLGKGAPGALRVRYFVASPSSYLYLDANRPQGEGFAPLPAGQCAGYDRYRYGLEGAPPYFTPQGLDARQVWRRYAGRDVTYLVGERDRHPESRVMDHSCGAEAQGRDRVERQLAYLRYEAFLARQWAAPVEHRQFVLPGIGHDAGRMLADPGLAHLLFPAH</sequence>
<accession>A0ABY9QPK3</accession>
<dbReference type="GeneID" id="32804063"/>
<dbReference type="InterPro" id="IPR029058">
    <property type="entry name" value="AB_hydrolase_fold"/>
</dbReference>
<evidence type="ECO:0008006" key="3">
    <source>
        <dbReference type="Google" id="ProtNLM"/>
    </source>
</evidence>
<dbReference type="SUPFAM" id="SSF53474">
    <property type="entry name" value="alpha/beta-Hydrolases"/>
    <property type="match status" value="1"/>
</dbReference>
<dbReference type="PANTHER" id="PTHR35560">
    <property type="entry name" value="BLL0132 PROTEIN"/>
    <property type="match status" value="1"/>
</dbReference>
<dbReference type="EMBL" id="CP132921">
    <property type="protein sequence ID" value="WMW05493.1"/>
    <property type="molecule type" value="Genomic_DNA"/>
</dbReference>
<name>A0ABY9QPK3_9PSED</name>
<dbReference type="PANTHER" id="PTHR35560:SF3">
    <property type="entry name" value="PEPTIDASE S9 PROLYL OLIGOPEPTIDASE CATALYTIC DOMAIN-CONTAINING PROTEIN"/>
    <property type="match status" value="1"/>
</dbReference>
<organism evidence="1 2">
    <name type="scientific">Pseudomonas entomophila</name>
    <dbReference type="NCBI Taxonomy" id="312306"/>
    <lineage>
        <taxon>Bacteria</taxon>
        <taxon>Pseudomonadati</taxon>
        <taxon>Pseudomonadota</taxon>
        <taxon>Gammaproteobacteria</taxon>
        <taxon>Pseudomonadales</taxon>
        <taxon>Pseudomonadaceae</taxon>
        <taxon>Pseudomonas</taxon>
    </lineage>
</organism>